<evidence type="ECO:0000313" key="3">
    <source>
        <dbReference type="Proteomes" id="UP000186551"/>
    </source>
</evidence>
<feature type="compositionally biased region" description="Basic and acidic residues" evidence="1">
    <location>
        <begin position="36"/>
        <end position="50"/>
    </location>
</feature>
<gene>
    <name evidence="2" type="ORF">A3841_06035</name>
</gene>
<dbReference type="RefSeq" id="WP_073854723.1">
    <property type="nucleotide sequence ID" value="NZ_LVWA01000012.1"/>
</dbReference>
<feature type="compositionally biased region" description="Low complexity" evidence="1">
    <location>
        <begin position="149"/>
        <end position="166"/>
    </location>
</feature>
<accession>A0A1Q5P8Z2</accession>
<dbReference type="OrthoDB" id="853604at2"/>
<feature type="compositionally biased region" description="Gly residues" evidence="1">
    <location>
        <begin position="205"/>
        <end position="235"/>
    </location>
</feature>
<dbReference type="Proteomes" id="UP000186551">
    <property type="component" value="Unassembled WGS sequence"/>
</dbReference>
<keyword evidence="3" id="KW-1185">Reference proteome</keyword>
<dbReference type="EMBL" id="LVWA01000012">
    <property type="protein sequence ID" value="OKL38697.1"/>
    <property type="molecule type" value="Genomic_DNA"/>
</dbReference>
<feature type="compositionally biased region" description="Polar residues" evidence="1">
    <location>
        <begin position="78"/>
        <end position="98"/>
    </location>
</feature>
<protein>
    <submittedName>
        <fullName evidence="2">Uncharacterized protein</fullName>
    </submittedName>
</protein>
<feature type="region of interest" description="Disordered" evidence="1">
    <location>
        <begin position="1"/>
        <end position="279"/>
    </location>
</feature>
<feature type="compositionally biased region" description="Polar residues" evidence="1">
    <location>
        <begin position="138"/>
        <end position="148"/>
    </location>
</feature>
<comment type="caution">
    <text evidence="2">The sequence shown here is derived from an EMBL/GenBank/DDBJ whole genome shotgun (WGS) entry which is preliminary data.</text>
</comment>
<dbReference type="STRING" id="1797110.A3841_06035"/>
<reference evidence="2 3" key="1">
    <citation type="submission" date="2016-03" db="EMBL/GenBank/DDBJ databases">
        <title>Genome sequence of Pontibacter sp. nov., of the family cytophagaceae, isolated from marine sediment of the Yellow Sea, China.</title>
        <authorList>
            <person name="Zhang G."/>
            <person name="Zhang R."/>
        </authorList>
    </citation>
    <scope>NUCLEOTIDE SEQUENCE [LARGE SCALE GENOMIC DNA]</scope>
    <source>
        <strain evidence="2 3">S10-8</strain>
    </source>
</reference>
<sequence length="279" mass="30981">MDRRERDRYENNNYGPDYSGYEGYGNDSHYHSARNLTDEFERHYRGDDYGRTSPTRSYHEGDMGDAYERRRRDDDSFRGNSGYQRTDWSQNRSYPQSMSRDRDRFSNYQDDYRSYEDRNSGSRDNDRNLRQGYGISSYEGTSDRYNTLGSSRSRGGSGDDQSYYSGRGDRYSSARFGGGMGDSSIHSDRGIPNYNTRSFSDNYGTGMGSSYGGSNYGGGTGYSGGHRGGSFGQGTYGSSSGNYGGSSSMGGGSYGGRSNSGRGETSHNSDRGTRELGGF</sequence>
<evidence type="ECO:0000256" key="1">
    <source>
        <dbReference type="SAM" id="MobiDB-lite"/>
    </source>
</evidence>
<feature type="compositionally biased region" description="Basic and acidic residues" evidence="1">
    <location>
        <begin position="264"/>
        <end position="279"/>
    </location>
</feature>
<dbReference type="AlphaFoldDB" id="A0A1Q5P8Z2"/>
<feature type="compositionally biased region" description="Basic and acidic residues" evidence="1">
    <location>
        <begin position="57"/>
        <end position="77"/>
    </location>
</feature>
<feature type="compositionally biased region" description="Basic and acidic residues" evidence="1">
    <location>
        <begin position="99"/>
        <end position="129"/>
    </location>
</feature>
<feature type="compositionally biased region" description="Polar residues" evidence="1">
    <location>
        <begin position="193"/>
        <end position="202"/>
    </location>
</feature>
<name>A0A1Q5P8Z2_9BACT</name>
<organism evidence="2 3">
    <name type="scientific">Pontibacter flavimaris</name>
    <dbReference type="NCBI Taxonomy" id="1797110"/>
    <lineage>
        <taxon>Bacteria</taxon>
        <taxon>Pseudomonadati</taxon>
        <taxon>Bacteroidota</taxon>
        <taxon>Cytophagia</taxon>
        <taxon>Cytophagales</taxon>
        <taxon>Hymenobacteraceae</taxon>
        <taxon>Pontibacter</taxon>
    </lineage>
</organism>
<proteinExistence type="predicted"/>
<evidence type="ECO:0000313" key="2">
    <source>
        <dbReference type="EMBL" id="OKL38697.1"/>
    </source>
</evidence>
<feature type="compositionally biased region" description="Basic and acidic residues" evidence="1">
    <location>
        <begin position="1"/>
        <end position="10"/>
    </location>
</feature>
<feature type="compositionally biased region" description="Gly residues" evidence="1">
    <location>
        <begin position="242"/>
        <end position="255"/>
    </location>
</feature>